<proteinExistence type="predicted"/>
<organism evidence="2 3">
    <name type="scientific">Kaistella chaponensis</name>
    <dbReference type="NCBI Taxonomy" id="713588"/>
    <lineage>
        <taxon>Bacteria</taxon>
        <taxon>Pseudomonadati</taxon>
        <taxon>Bacteroidota</taxon>
        <taxon>Flavobacteriia</taxon>
        <taxon>Flavobacteriales</taxon>
        <taxon>Weeksellaceae</taxon>
        <taxon>Chryseobacterium group</taxon>
        <taxon>Kaistella</taxon>
    </lineage>
</organism>
<reference evidence="3" key="1">
    <citation type="submission" date="2017-01" db="EMBL/GenBank/DDBJ databases">
        <authorList>
            <person name="Varghese N."/>
            <person name="Submissions S."/>
        </authorList>
    </citation>
    <scope>NUCLEOTIDE SEQUENCE [LARGE SCALE GENOMIC DNA]</scope>
    <source>
        <strain evidence="3">DSM 23145</strain>
    </source>
</reference>
<dbReference type="Proteomes" id="UP000185839">
    <property type="component" value="Unassembled WGS sequence"/>
</dbReference>
<dbReference type="EMBL" id="FTOI01000004">
    <property type="protein sequence ID" value="SIS66541.1"/>
    <property type="molecule type" value="Genomic_DNA"/>
</dbReference>
<evidence type="ECO:0000313" key="2">
    <source>
        <dbReference type="EMBL" id="SIS66541.1"/>
    </source>
</evidence>
<name>A0A1N7KYB0_9FLAO</name>
<dbReference type="Gene3D" id="3.90.226.10">
    <property type="entry name" value="2-enoyl-CoA Hydratase, Chain A, domain 1"/>
    <property type="match status" value="1"/>
</dbReference>
<evidence type="ECO:0000259" key="1">
    <source>
        <dbReference type="Pfam" id="PF03572"/>
    </source>
</evidence>
<keyword evidence="3" id="KW-1185">Reference proteome</keyword>
<gene>
    <name evidence="2" type="ORF">SAMN05421789_10466</name>
</gene>
<dbReference type="OrthoDB" id="5480566at2"/>
<sequence>MKRIILFIFLFFSISFFFGQMNPEKWKEDINFLRENLSKKHYNLFFKRDKVLFDRDLDNLISQSGKFSDLEIALKLQQIIAKQGDSHTNADYGKLMISNTKLPIKTYWFADGLYVIKTTKEYEDLLGKKIISINNYSLKQFSDSLSTIFVRENQAIVKKTIPNLIVQTQLLKFFGFEKNQKYTLQCSDNHNIKEKELIPENFLKTSQISVKPKNISFLWKNENKYFTGNYFLKDKTYYILYNKCVSKESPSIFTGKPEAEKLPSFLEFQDKILEDLKNLKIEKVIFDMRLNGGGSSPQGTKLINEILKLPEINKKGKLFVITGRNTFSSAIINTMDFKNSNAIFVGEETAGKPNHFGEVRGFTLPNSGIEISYSTKYFNQYKNDDSTIKPDFMIEESFENFMNGIDPVFEFVKNYKKT</sequence>
<dbReference type="SUPFAM" id="SSF52096">
    <property type="entry name" value="ClpP/crotonase"/>
    <property type="match status" value="1"/>
</dbReference>
<feature type="domain" description="Tail specific protease" evidence="1">
    <location>
        <begin position="269"/>
        <end position="392"/>
    </location>
</feature>
<protein>
    <recommendedName>
        <fullName evidence="1">Tail specific protease domain-containing protein</fullName>
    </recommendedName>
</protein>
<accession>A0A1N7KYB0</accession>
<dbReference type="STRING" id="713588.SAMN05421789_10466"/>
<dbReference type="InterPro" id="IPR029045">
    <property type="entry name" value="ClpP/crotonase-like_dom_sf"/>
</dbReference>
<dbReference type="Pfam" id="PF03572">
    <property type="entry name" value="Peptidase_S41"/>
    <property type="match status" value="1"/>
</dbReference>
<dbReference type="AlphaFoldDB" id="A0A1N7KYB0"/>
<evidence type="ECO:0000313" key="3">
    <source>
        <dbReference type="Proteomes" id="UP000185839"/>
    </source>
</evidence>
<dbReference type="RefSeq" id="WP_143745507.1">
    <property type="nucleotide sequence ID" value="NZ_FTOI01000004.1"/>
</dbReference>
<dbReference type="InterPro" id="IPR005151">
    <property type="entry name" value="Tail-specific_protease"/>
</dbReference>